<evidence type="ECO:0000256" key="1">
    <source>
        <dbReference type="ARBA" id="ARBA00007825"/>
    </source>
</evidence>
<feature type="signal peptide" evidence="4">
    <location>
        <begin position="1"/>
        <end position="19"/>
    </location>
</feature>
<keyword evidence="4" id="KW-0732">Signal</keyword>
<sequence>MRPTILPNLFLLAAFYVSASTAAADSDNHPLREVPLIGSPCEGCDAAFDGVPDQNPSRLFLARPDESGEPMTLQGRVIDPSGQARAGVILYVHQTNHEGRYPEHDAPGNLGREARRHGRLRGWVRSDAEGRYAIDTLRPGSYPDSNIPQHIHMQVIEPGCFTYLIDDVLFTDDPKLSRAYRDRFDRGMGGTGVVTPTKVDGRWRAERLVRLGANIPGYRPCASRSR</sequence>
<dbReference type="InterPro" id="IPR050770">
    <property type="entry name" value="Intradiol_RC_Dioxygenase"/>
</dbReference>
<evidence type="ECO:0000259" key="5">
    <source>
        <dbReference type="Pfam" id="PF00775"/>
    </source>
</evidence>
<dbReference type="PANTHER" id="PTHR33711">
    <property type="entry name" value="DIOXYGENASE, PUTATIVE (AFU_ORTHOLOGUE AFUA_2G02910)-RELATED"/>
    <property type="match status" value="1"/>
</dbReference>
<evidence type="ECO:0000313" key="6">
    <source>
        <dbReference type="EMBL" id="MCQ4167708.1"/>
    </source>
</evidence>
<dbReference type="SUPFAM" id="SSF49482">
    <property type="entry name" value="Aromatic compound dioxygenase"/>
    <property type="match status" value="1"/>
</dbReference>
<proteinExistence type="inferred from homology"/>
<evidence type="ECO:0000313" key="7">
    <source>
        <dbReference type="Proteomes" id="UP001165498"/>
    </source>
</evidence>
<keyword evidence="2" id="KW-0223">Dioxygenase</keyword>
<accession>A0ABT1QZI6</accession>
<dbReference type="PANTHER" id="PTHR33711:SF7">
    <property type="entry name" value="INTRADIOL RING-CLEAVAGE DIOXYGENASES DOMAIN-CONTAINING PROTEIN-RELATED"/>
    <property type="match status" value="1"/>
</dbReference>
<dbReference type="Pfam" id="PF00775">
    <property type="entry name" value="Dioxygenase_C"/>
    <property type="match status" value="1"/>
</dbReference>
<dbReference type="Proteomes" id="UP001165498">
    <property type="component" value="Unassembled WGS sequence"/>
</dbReference>
<keyword evidence="3" id="KW-0560">Oxidoreductase</keyword>
<keyword evidence="7" id="KW-1185">Reference proteome</keyword>
<evidence type="ECO:0000256" key="2">
    <source>
        <dbReference type="ARBA" id="ARBA00022964"/>
    </source>
</evidence>
<organism evidence="6 7">
    <name type="scientific">Tahibacter harae</name>
    <dbReference type="NCBI Taxonomy" id="2963937"/>
    <lineage>
        <taxon>Bacteria</taxon>
        <taxon>Pseudomonadati</taxon>
        <taxon>Pseudomonadota</taxon>
        <taxon>Gammaproteobacteria</taxon>
        <taxon>Lysobacterales</taxon>
        <taxon>Rhodanobacteraceae</taxon>
        <taxon>Tahibacter</taxon>
    </lineage>
</organism>
<dbReference type="RefSeq" id="WP_255916889.1">
    <property type="nucleotide sequence ID" value="NZ_JANFQO010000051.1"/>
</dbReference>
<feature type="domain" description="Intradiol ring-cleavage dioxygenases" evidence="5">
    <location>
        <begin position="63"/>
        <end position="177"/>
    </location>
</feature>
<comment type="similarity">
    <text evidence="1">Belongs to the intradiol ring-cleavage dioxygenase family.</text>
</comment>
<dbReference type="InterPro" id="IPR015889">
    <property type="entry name" value="Intradiol_dOase_core"/>
</dbReference>
<comment type="caution">
    <text evidence="6">The sequence shown here is derived from an EMBL/GenBank/DDBJ whole genome shotgun (WGS) entry which is preliminary data.</text>
</comment>
<evidence type="ECO:0000256" key="4">
    <source>
        <dbReference type="SAM" id="SignalP"/>
    </source>
</evidence>
<dbReference type="Gene3D" id="2.60.130.10">
    <property type="entry name" value="Aromatic compound dioxygenase"/>
    <property type="match status" value="1"/>
</dbReference>
<dbReference type="EMBL" id="JANFQO010000051">
    <property type="protein sequence ID" value="MCQ4167708.1"/>
    <property type="molecule type" value="Genomic_DNA"/>
</dbReference>
<evidence type="ECO:0000256" key="3">
    <source>
        <dbReference type="ARBA" id="ARBA00023002"/>
    </source>
</evidence>
<protein>
    <recommendedName>
        <fullName evidence="5">Intradiol ring-cleavage dioxygenases domain-containing protein</fullName>
    </recommendedName>
</protein>
<dbReference type="InterPro" id="IPR000627">
    <property type="entry name" value="Intradiol_dOase_C"/>
</dbReference>
<feature type="chain" id="PRO_5045488443" description="Intradiol ring-cleavage dioxygenases domain-containing protein" evidence="4">
    <location>
        <begin position="20"/>
        <end position="226"/>
    </location>
</feature>
<reference evidence="6" key="1">
    <citation type="submission" date="2022-07" db="EMBL/GenBank/DDBJ databases">
        <title>Tahibacter sp., a new gammaproteobacterium isolated from the silt sample collected at pig farm.</title>
        <authorList>
            <person name="Chen H."/>
        </authorList>
    </citation>
    <scope>NUCLEOTIDE SEQUENCE</scope>
    <source>
        <strain evidence="6">P2K</strain>
    </source>
</reference>
<gene>
    <name evidence="6" type="ORF">NM961_23615</name>
</gene>
<name>A0ABT1QZI6_9GAMM</name>